<proteinExistence type="predicted"/>
<dbReference type="Proteomes" id="UP000282832">
    <property type="component" value="Unassembled WGS sequence"/>
</dbReference>
<dbReference type="AlphaFoldDB" id="A0A437PTH5"/>
<dbReference type="EMBL" id="SACY01000002">
    <property type="protein sequence ID" value="RVU25552.1"/>
    <property type="molecule type" value="Genomic_DNA"/>
</dbReference>
<dbReference type="InterPro" id="IPR029058">
    <property type="entry name" value="AB_hydrolase_fold"/>
</dbReference>
<organism evidence="1 2">
    <name type="scientific">Sandaracinomonas limnophila</name>
    <dbReference type="NCBI Taxonomy" id="1862386"/>
    <lineage>
        <taxon>Bacteria</taxon>
        <taxon>Pseudomonadati</taxon>
        <taxon>Bacteroidota</taxon>
        <taxon>Cytophagia</taxon>
        <taxon>Cytophagales</taxon>
        <taxon>Flectobacillaceae</taxon>
        <taxon>Sandaracinomonas</taxon>
    </lineage>
</organism>
<gene>
    <name evidence="1" type="ORF">EOJ36_03810</name>
</gene>
<protein>
    <recommendedName>
        <fullName evidence="3">Alpha/beta hydrolase</fullName>
    </recommendedName>
</protein>
<dbReference type="RefSeq" id="WP_127802706.1">
    <property type="nucleotide sequence ID" value="NZ_SACY01000002.1"/>
</dbReference>
<comment type="caution">
    <text evidence="1">The sequence shown here is derived from an EMBL/GenBank/DDBJ whole genome shotgun (WGS) entry which is preliminary data.</text>
</comment>
<dbReference type="Gene3D" id="3.40.50.1820">
    <property type="entry name" value="alpha/beta hydrolase"/>
    <property type="match status" value="1"/>
</dbReference>
<evidence type="ECO:0000313" key="2">
    <source>
        <dbReference type="Proteomes" id="UP000282832"/>
    </source>
</evidence>
<dbReference type="OrthoDB" id="9796770at2"/>
<evidence type="ECO:0000313" key="1">
    <source>
        <dbReference type="EMBL" id="RVU25552.1"/>
    </source>
</evidence>
<name>A0A437PTH5_9BACT</name>
<reference evidence="1 2" key="1">
    <citation type="submission" date="2019-01" db="EMBL/GenBank/DDBJ databases">
        <authorList>
            <person name="Chen W.-M."/>
        </authorList>
    </citation>
    <scope>NUCLEOTIDE SEQUENCE [LARGE SCALE GENOMIC DNA]</scope>
    <source>
        <strain evidence="1 2">FSY-15</strain>
    </source>
</reference>
<accession>A0A437PTH5</accession>
<keyword evidence="2" id="KW-1185">Reference proteome</keyword>
<sequence length="79" mass="9232">MVADYAAKEKQRMINLKKYKGPAFIIQGYQDPVGFAAYDIKSVIPQSQFLFIEQSGHFPWLEKESTQKHFYENLMKALE</sequence>
<dbReference type="SUPFAM" id="SSF53474">
    <property type="entry name" value="alpha/beta-Hydrolases"/>
    <property type="match status" value="1"/>
</dbReference>
<evidence type="ECO:0008006" key="3">
    <source>
        <dbReference type="Google" id="ProtNLM"/>
    </source>
</evidence>